<dbReference type="SUPFAM" id="SSF53223">
    <property type="entry name" value="Aminoacid dehydrogenase-like, N-terminal domain"/>
    <property type="match status" value="1"/>
</dbReference>
<dbReference type="Gene3D" id="3.40.50.10860">
    <property type="entry name" value="Leucine Dehydrogenase, chain A, domain 1"/>
    <property type="match status" value="1"/>
</dbReference>
<keyword evidence="2" id="KW-0057">Aromatic amino acid biosynthesis</keyword>
<dbReference type="PANTHER" id="PTHR21089:SF1">
    <property type="entry name" value="BIFUNCTIONAL 3-DEHYDROQUINATE DEHYDRATASE_SHIKIMATE DEHYDROGENASE, CHLOROPLASTIC"/>
    <property type="match status" value="1"/>
</dbReference>
<keyword evidence="5" id="KW-1185">Reference proteome</keyword>
<name>A0ABZ2YKZ6_9BACT</name>
<comment type="pathway">
    <text evidence="1">Metabolic intermediate biosynthesis; chorismate biosynthesis; chorismate from D-erythrose 4-phosphate and phosphoenolpyruvate: step 4/7.</text>
</comment>
<proteinExistence type="predicted"/>
<accession>A0ABZ2YKZ6</accession>
<gene>
    <name evidence="4" type="ORF">WJU16_18730</name>
</gene>
<reference evidence="5" key="1">
    <citation type="submission" date="2024-03" db="EMBL/GenBank/DDBJ databases">
        <title>Chitinophaga horti sp. nov., isolated from garden soil.</title>
        <authorList>
            <person name="Lee D.S."/>
            <person name="Han D.M."/>
            <person name="Baek J.H."/>
            <person name="Choi D.G."/>
            <person name="Jeon J.H."/>
            <person name="Jeon C.O."/>
        </authorList>
    </citation>
    <scope>NUCLEOTIDE SEQUENCE [LARGE SCALE GENOMIC DNA]</scope>
    <source>
        <strain evidence="5">GPA1</strain>
    </source>
</reference>
<dbReference type="Proteomes" id="UP001485459">
    <property type="component" value="Chromosome"/>
</dbReference>
<dbReference type="InterPro" id="IPR046346">
    <property type="entry name" value="Aminoacid_DH-like_N_sf"/>
</dbReference>
<dbReference type="RefSeq" id="WP_341834959.1">
    <property type="nucleotide sequence ID" value="NZ_CP149822.1"/>
</dbReference>
<dbReference type="Pfam" id="PF08501">
    <property type="entry name" value="Shikimate_dh_N"/>
    <property type="match status" value="1"/>
</dbReference>
<evidence type="ECO:0000256" key="2">
    <source>
        <dbReference type="ARBA" id="ARBA00023141"/>
    </source>
</evidence>
<evidence type="ECO:0000313" key="5">
    <source>
        <dbReference type="Proteomes" id="UP001485459"/>
    </source>
</evidence>
<keyword evidence="2" id="KW-0028">Amino-acid biosynthesis</keyword>
<dbReference type="PANTHER" id="PTHR21089">
    <property type="entry name" value="SHIKIMATE DEHYDROGENASE"/>
    <property type="match status" value="1"/>
</dbReference>
<feature type="domain" description="Shikimate dehydrogenase substrate binding N-terminal" evidence="3">
    <location>
        <begin position="6"/>
        <end position="88"/>
    </location>
</feature>
<sequence>MRLFGLIGFPLSHSFSKGFFTEKFSREQIPGCTYENFPIPDISAFPALWEENPALEGLNVTIPYKQAVIPYLDELSDAAKAIGAVNCIRREGKRLIGHNTDVLGFGRSLKPLLKAHHTQALVLGTGGRL</sequence>
<evidence type="ECO:0000313" key="4">
    <source>
        <dbReference type="EMBL" id="WZN40017.1"/>
    </source>
</evidence>
<evidence type="ECO:0000256" key="1">
    <source>
        <dbReference type="ARBA" id="ARBA00004871"/>
    </source>
</evidence>
<organism evidence="4 5">
    <name type="scientific">Chitinophaga pollutisoli</name>
    <dbReference type="NCBI Taxonomy" id="3133966"/>
    <lineage>
        <taxon>Bacteria</taxon>
        <taxon>Pseudomonadati</taxon>
        <taxon>Bacteroidota</taxon>
        <taxon>Chitinophagia</taxon>
        <taxon>Chitinophagales</taxon>
        <taxon>Chitinophagaceae</taxon>
        <taxon>Chitinophaga</taxon>
    </lineage>
</organism>
<dbReference type="EMBL" id="CP149822">
    <property type="protein sequence ID" value="WZN40017.1"/>
    <property type="molecule type" value="Genomic_DNA"/>
</dbReference>
<evidence type="ECO:0000259" key="3">
    <source>
        <dbReference type="Pfam" id="PF08501"/>
    </source>
</evidence>
<dbReference type="InterPro" id="IPR022893">
    <property type="entry name" value="Shikimate_DH_fam"/>
</dbReference>
<dbReference type="InterPro" id="IPR013708">
    <property type="entry name" value="Shikimate_DH-bd_N"/>
</dbReference>
<protein>
    <recommendedName>
        <fullName evidence="3">Shikimate dehydrogenase substrate binding N-terminal domain-containing protein</fullName>
    </recommendedName>
</protein>